<comment type="catalytic activity">
    <reaction evidence="9">
        <text>(S)-dihydroorotate + A = orotate + AH2</text>
        <dbReference type="Rhea" id="RHEA:18073"/>
        <dbReference type="ChEBI" id="CHEBI:13193"/>
        <dbReference type="ChEBI" id="CHEBI:17499"/>
        <dbReference type="ChEBI" id="CHEBI:30839"/>
        <dbReference type="ChEBI" id="CHEBI:30864"/>
    </reaction>
</comment>
<feature type="binding site" evidence="9">
    <location>
        <position position="166"/>
    </location>
    <ligand>
        <name>FMN</name>
        <dbReference type="ChEBI" id="CHEBI:58210"/>
    </ligand>
</feature>
<accession>A0A0D8HFP9</accession>
<dbReference type="GO" id="GO:0044205">
    <property type="term" value="P:'de novo' UMP biosynthetic process"/>
    <property type="evidence" value="ECO:0007669"/>
    <property type="project" value="UniProtKB-UniRule"/>
</dbReference>
<feature type="binding site" evidence="9">
    <location>
        <position position="129"/>
    </location>
    <ligand>
        <name>FMN</name>
        <dbReference type="ChEBI" id="CHEBI:58210"/>
    </ligand>
</feature>
<evidence type="ECO:0000256" key="2">
    <source>
        <dbReference type="ARBA" id="ARBA00004725"/>
    </source>
</evidence>
<evidence type="ECO:0000259" key="10">
    <source>
        <dbReference type="Pfam" id="PF01180"/>
    </source>
</evidence>
<dbReference type="AlphaFoldDB" id="A0A0D8HFP9"/>
<dbReference type="PROSITE" id="PS00912">
    <property type="entry name" value="DHODEHASE_2"/>
    <property type="match status" value="1"/>
</dbReference>
<comment type="function">
    <text evidence="9">Catalyzes the conversion of dihydroorotate to orotate.</text>
</comment>
<dbReference type="GO" id="GO:0004152">
    <property type="term" value="F:dihydroorotate dehydrogenase activity"/>
    <property type="evidence" value="ECO:0007669"/>
    <property type="project" value="UniProtKB-UniRule"/>
</dbReference>
<evidence type="ECO:0000256" key="4">
    <source>
        <dbReference type="ARBA" id="ARBA00022490"/>
    </source>
</evidence>
<feature type="binding site" evidence="9">
    <location>
        <begin position="267"/>
        <end position="268"/>
    </location>
    <ligand>
        <name>FMN</name>
        <dbReference type="ChEBI" id="CHEBI:58210"/>
    </ligand>
</feature>
<keyword evidence="4 9" id="KW-0963">Cytoplasm</keyword>
<dbReference type="InterPro" id="IPR005720">
    <property type="entry name" value="Dihydroorotate_DH_cat"/>
</dbReference>
<comment type="caution">
    <text evidence="9">Lacks conserved residue(s) required for the propagation of feature annotation.</text>
</comment>
<evidence type="ECO:0000313" key="11">
    <source>
        <dbReference type="EMBL" id="KJF16795.1"/>
    </source>
</evidence>
<dbReference type="NCBIfam" id="NF005574">
    <property type="entry name" value="PRK07259.1"/>
    <property type="match status" value="1"/>
</dbReference>
<dbReference type="PANTHER" id="PTHR48109:SF1">
    <property type="entry name" value="DIHYDROOROTATE DEHYDROGENASE (FUMARATE)"/>
    <property type="match status" value="1"/>
</dbReference>
<reference evidence="11 12" key="1">
    <citation type="submission" date="2015-01" db="EMBL/GenBank/DDBJ databases">
        <title>Draft genome of the acidophilic iron oxidizer Acidithrix ferrooxidans strain Py-F3.</title>
        <authorList>
            <person name="Poehlein A."/>
            <person name="Eisen S."/>
            <person name="Schloemann M."/>
            <person name="Johnson B.D."/>
            <person name="Daniel R."/>
            <person name="Muehling M."/>
        </authorList>
    </citation>
    <scope>NUCLEOTIDE SEQUENCE [LARGE SCALE GENOMIC DNA]</scope>
    <source>
        <strain evidence="11 12">Py-F3</strain>
    </source>
</reference>
<dbReference type="Gene3D" id="3.20.20.70">
    <property type="entry name" value="Aldolase class I"/>
    <property type="match status" value="1"/>
</dbReference>
<dbReference type="PIRSF" id="PIRSF000164">
    <property type="entry name" value="DHO_oxidase"/>
    <property type="match status" value="1"/>
</dbReference>
<feature type="domain" description="Dihydroorotate dehydrogenase catalytic" evidence="10">
    <location>
        <begin position="6"/>
        <end position="287"/>
    </location>
</feature>
<dbReference type="GO" id="GO:0006207">
    <property type="term" value="P:'de novo' pyrimidine nucleobase biosynthetic process"/>
    <property type="evidence" value="ECO:0007669"/>
    <property type="project" value="InterPro"/>
</dbReference>
<comment type="similarity">
    <text evidence="3 9">Belongs to the dihydroorotate dehydrogenase family. Type 1 subfamily.</text>
</comment>
<evidence type="ECO:0000256" key="8">
    <source>
        <dbReference type="ARBA" id="ARBA00023002"/>
    </source>
</evidence>
<dbReference type="InterPro" id="IPR012135">
    <property type="entry name" value="Dihydroorotate_DH_1_2"/>
</dbReference>
<dbReference type="STRING" id="1280514.AXFE_23740"/>
<comment type="subcellular location">
    <subcellularLocation>
        <location evidence="1 9">Cytoplasm</location>
    </subcellularLocation>
</comment>
<dbReference type="InterPro" id="IPR013785">
    <property type="entry name" value="Aldolase_TIM"/>
</dbReference>
<feature type="binding site" evidence="9">
    <location>
        <position position="46"/>
    </location>
    <ligand>
        <name>substrate</name>
    </ligand>
</feature>
<evidence type="ECO:0000313" key="12">
    <source>
        <dbReference type="Proteomes" id="UP000032360"/>
    </source>
</evidence>
<feature type="binding site" evidence="9">
    <location>
        <begin position="193"/>
        <end position="194"/>
    </location>
    <ligand>
        <name>substrate</name>
    </ligand>
</feature>
<dbReference type="PANTHER" id="PTHR48109">
    <property type="entry name" value="DIHYDROOROTATE DEHYDROGENASE (QUINONE), MITOCHONDRIAL-RELATED"/>
    <property type="match status" value="1"/>
</dbReference>
<keyword evidence="8 9" id="KW-0560">Oxidoreductase</keyword>
<name>A0A0D8HFP9_9ACTN</name>
<dbReference type="EMBL" id="JXYS01000074">
    <property type="protein sequence ID" value="KJF16795.1"/>
    <property type="molecule type" value="Genomic_DNA"/>
</dbReference>
<dbReference type="Pfam" id="PF01180">
    <property type="entry name" value="DHO_dh"/>
    <property type="match status" value="1"/>
</dbReference>
<keyword evidence="12" id="KW-1185">Reference proteome</keyword>
<feature type="active site" description="Nucleophile" evidence="9">
    <location>
        <position position="132"/>
    </location>
</feature>
<dbReference type="HAMAP" id="MF_00224">
    <property type="entry name" value="DHO_dh_type1"/>
    <property type="match status" value="1"/>
</dbReference>
<feature type="binding site" evidence="9">
    <location>
        <begin position="46"/>
        <end position="47"/>
    </location>
    <ligand>
        <name>FMN</name>
        <dbReference type="ChEBI" id="CHEBI:58210"/>
    </ligand>
</feature>
<keyword evidence="5 9" id="KW-0285">Flavoprotein</keyword>
<dbReference type="UniPathway" id="UPA00070"/>
<protein>
    <recommendedName>
        <fullName evidence="9">Dihydroorotate dehydrogenase</fullName>
        <shortName evidence="9">DHOD</shortName>
        <shortName evidence="9">DHODase</shortName>
        <shortName evidence="9">DHOdehase</shortName>
        <ecNumber evidence="9">1.3.-.-</ecNumber>
    </recommendedName>
</protein>
<feature type="binding site" evidence="9">
    <location>
        <position position="22"/>
    </location>
    <ligand>
        <name>FMN</name>
        <dbReference type="ChEBI" id="CHEBI:58210"/>
    </ligand>
</feature>
<dbReference type="InterPro" id="IPR001295">
    <property type="entry name" value="Dihydroorotate_DH_CS"/>
</dbReference>
<comment type="pathway">
    <text evidence="2 9">Pyrimidine metabolism; UMP biosynthesis via de novo pathway.</text>
</comment>
<feature type="binding site" evidence="9">
    <location>
        <begin position="245"/>
        <end position="246"/>
    </location>
    <ligand>
        <name>FMN</name>
        <dbReference type="ChEBI" id="CHEBI:58210"/>
    </ligand>
</feature>
<evidence type="ECO:0000256" key="9">
    <source>
        <dbReference type="HAMAP-Rule" id="MF_00224"/>
    </source>
</evidence>
<dbReference type="InterPro" id="IPR024920">
    <property type="entry name" value="Dihydroorotate_DH_1"/>
</dbReference>
<evidence type="ECO:0000256" key="1">
    <source>
        <dbReference type="ARBA" id="ARBA00004496"/>
    </source>
</evidence>
<feature type="binding site" evidence="9">
    <location>
        <position position="129"/>
    </location>
    <ligand>
        <name>substrate</name>
    </ligand>
</feature>
<evidence type="ECO:0000256" key="6">
    <source>
        <dbReference type="ARBA" id="ARBA00022643"/>
    </source>
</evidence>
<dbReference type="EC" id="1.3.-.-" evidence="9"/>
<gene>
    <name evidence="11" type="primary">pyrDB</name>
    <name evidence="9" type="synonym">pyrD</name>
    <name evidence="11" type="ORF">AXFE_23740</name>
</gene>
<dbReference type="Proteomes" id="UP000032360">
    <property type="component" value="Unassembled WGS sequence"/>
</dbReference>
<feature type="binding site" evidence="9">
    <location>
        <position position="218"/>
    </location>
    <ligand>
        <name>FMN</name>
        <dbReference type="ChEBI" id="CHEBI:58210"/>
    </ligand>
</feature>
<sequence>MVDMTSVICQGLTLKTPVMNASGVGGFSNELHGYVNMAEMGAFVTKSLAPFETKGNPAPRVVGANAAMLNSVGLTGPGIEFWRENLLAKLVKINVPTIVSIWGRTIDDYARAAALLQGVDPIVVGVEVNVSCPNIEDKNKMFAHSVTSVGEILDATKELSLPRLIKLSPSTHLLGEILEVVDASSASGVVLTNTALGLSLDMGNLLPSLGARGGGLSGPALHQIALRAIYDSYRALPNLPIVGVGGVSNARGAIEMLAAGARVIQIGTASFVEPRVISKVIQDLPKEIEKLGFSAVSDLVGAAHRGGAAATRD</sequence>
<evidence type="ECO:0000256" key="7">
    <source>
        <dbReference type="ARBA" id="ARBA00022975"/>
    </source>
</evidence>
<dbReference type="GO" id="GO:0005737">
    <property type="term" value="C:cytoplasm"/>
    <property type="evidence" value="ECO:0007669"/>
    <property type="project" value="UniProtKB-SubCell"/>
</dbReference>
<feature type="binding site" evidence="9">
    <location>
        <begin position="70"/>
        <end position="74"/>
    </location>
    <ligand>
        <name>substrate</name>
    </ligand>
</feature>
<comment type="caution">
    <text evidence="11">The sequence shown here is derived from an EMBL/GenBank/DDBJ whole genome shotgun (WGS) entry which is preliminary data.</text>
</comment>
<evidence type="ECO:0000256" key="3">
    <source>
        <dbReference type="ARBA" id="ARBA00008008"/>
    </source>
</evidence>
<dbReference type="SUPFAM" id="SSF51395">
    <property type="entry name" value="FMN-linked oxidoreductases"/>
    <property type="match status" value="1"/>
</dbReference>
<comment type="cofactor">
    <cofactor evidence="9">
        <name>FMN</name>
        <dbReference type="ChEBI" id="CHEBI:58210"/>
    </cofactor>
    <text evidence="9">Binds 1 FMN per subunit.</text>
</comment>
<keyword evidence="6 9" id="KW-0288">FMN</keyword>
<evidence type="ECO:0000256" key="5">
    <source>
        <dbReference type="ARBA" id="ARBA00022630"/>
    </source>
</evidence>
<organism evidence="11 12">
    <name type="scientific">Acidithrix ferrooxidans</name>
    <dbReference type="NCBI Taxonomy" id="1280514"/>
    <lineage>
        <taxon>Bacteria</taxon>
        <taxon>Bacillati</taxon>
        <taxon>Actinomycetota</taxon>
        <taxon>Acidimicrobiia</taxon>
        <taxon>Acidimicrobiales</taxon>
        <taxon>Acidimicrobiaceae</taxon>
        <taxon>Acidithrix</taxon>
    </lineage>
</organism>
<dbReference type="InterPro" id="IPR050074">
    <property type="entry name" value="DHO_dehydrogenase"/>
</dbReference>
<keyword evidence="7 9" id="KW-0665">Pyrimidine biosynthesis</keyword>
<proteinExistence type="inferred from homology"/>